<keyword evidence="1" id="KW-0732">Signal</keyword>
<dbReference type="Pfam" id="PF09411">
    <property type="entry name" value="PagL"/>
    <property type="match status" value="1"/>
</dbReference>
<gene>
    <name evidence="2" type="ORF">A6F68_00182</name>
</gene>
<evidence type="ECO:0000313" key="3">
    <source>
        <dbReference type="Proteomes" id="UP000092932"/>
    </source>
</evidence>
<keyword evidence="3" id="KW-1185">Reference proteome</keyword>
<sequence>MIRTLAFAAAVAFPLIASPASAGELYGGVYKHAVDTPFTLDTQETGVDLQVGYRLDPILPLARVEPYVFGSVNSSEGGTDFAGIGISRKFSLGGAYVRPGLGLVVHNAPRLRTNPVIGVRTDLGSRVLFEPEIAIGVPIGPRLSVEASWVHISNARLFDRQQNPGIDMIGVRANLRL</sequence>
<protein>
    <submittedName>
        <fullName evidence="2">Lipid A 3-O-deacylase (PagL)</fullName>
    </submittedName>
</protein>
<dbReference type="KEGG" id="ado:A6F68_00182"/>
<proteinExistence type="predicted"/>
<dbReference type="AlphaFoldDB" id="A0A1B2A972"/>
<dbReference type="EMBL" id="CP016591">
    <property type="protein sequence ID" value="ANY18717.1"/>
    <property type="molecule type" value="Genomic_DNA"/>
</dbReference>
<accession>A0A1B2A972</accession>
<dbReference type="Gene3D" id="2.40.160.20">
    <property type="match status" value="1"/>
</dbReference>
<evidence type="ECO:0000256" key="1">
    <source>
        <dbReference type="SAM" id="SignalP"/>
    </source>
</evidence>
<dbReference type="RefSeq" id="WP_067675042.1">
    <property type="nucleotide sequence ID" value="NZ_CP016591.1"/>
</dbReference>
<feature type="chain" id="PRO_5008533897" evidence="1">
    <location>
        <begin position="23"/>
        <end position="177"/>
    </location>
</feature>
<dbReference type="STRING" id="692370.A6F68_00182"/>
<evidence type="ECO:0000313" key="2">
    <source>
        <dbReference type="EMBL" id="ANY18717.1"/>
    </source>
</evidence>
<name>A0A1B2A972_9SPHN</name>
<dbReference type="InterPro" id="IPR018550">
    <property type="entry name" value="Lipid-A_deacylase-rel"/>
</dbReference>
<dbReference type="PATRIC" id="fig|692370.5.peg.188"/>
<organism evidence="2 3">
    <name type="scientific">Tsuneonella dongtanensis</name>
    <dbReference type="NCBI Taxonomy" id="692370"/>
    <lineage>
        <taxon>Bacteria</taxon>
        <taxon>Pseudomonadati</taxon>
        <taxon>Pseudomonadota</taxon>
        <taxon>Alphaproteobacteria</taxon>
        <taxon>Sphingomonadales</taxon>
        <taxon>Erythrobacteraceae</taxon>
        <taxon>Tsuneonella</taxon>
    </lineage>
</organism>
<dbReference type="Proteomes" id="UP000092932">
    <property type="component" value="Chromosome"/>
</dbReference>
<feature type="signal peptide" evidence="1">
    <location>
        <begin position="1"/>
        <end position="22"/>
    </location>
</feature>
<reference evidence="2 3" key="1">
    <citation type="submission" date="2016-07" db="EMBL/GenBank/DDBJ databases">
        <title>Complete genome sequence of Altererythrobacter dongtanensis KCTC 22672, a type strain with esterase isolated from tidal flat.</title>
        <authorList>
            <person name="Cheng H."/>
            <person name="Wu Y.-H."/>
            <person name="Zhou P."/>
            <person name="Huo Y.-Y."/>
            <person name="Wang C.-S."/>
            <person name="Xu X.-W."/>
        </authorList>
    </citation>
    <scope>NUCLEOTIDE SEQUENCE [LARGE SCALE GENOMIC DNA]</scope>
    <source>
        <strain evidence="2 3">KCTC 22672</strain>
    </source>
</reference>